<proteinExistence type="predicted"/>
<evidence type="ECO:0000313" key="2">
    <source>
        <dbReference type="Proteomes" id="UP000694392"/>
    </source>
</evidence>
<dbReference type="OMA" id="APQHLAC"/>
<accession>A0A8D0GSI0</accession>
<evidence type="ECO:0000313" key="1">
    <source>
        <dbReference type="Ensembl" id="ENSSPUP00000010595.1"/>
    </source>
</evidence>
<dbReference type="AlphaFoldDB" id="A0A8D0GSI0"/>
<sequence length="150" mass="16255">VLRLGEALGHEGRVLGFEPPPAEALGRLGHVIAPLGLVELHLLLGVGEEGEVGERLLLAQVGAARQPALHAARLEDLQLARLLHARRFGALLHHGLGRLARVLVASQLRVRPLLAQLHILEALEVAPQHLACNTALSNSCTRTFWLTWHP</sequence>
<dbReference type="GeneTree" id="ENSGT00900000143186"/>
<dbReference type="Ensembl" id="ENSSPUT00000011305.1">
    <property type="protein sequence ID" value="ENSSPUP00000010595.1"/>
    <property type="gene ID" value="ENSSPUG00000008175.1"/>
</dbReference>
<protein>
    <submittedName>
        <fullName evidence="1">Uncharacterized protein</fullName>
    </submittedName>
</protein>
<reference evidence="1" key="2">
    <citation type="submission" date="2025-09" db="UniProtKB">
        <authorList>
            <consortium name="Ensembl"/>
        </authorList>
    </citation>
    <scope>IDENTIFICATION</scope>
</reference>
<keyword evidence="2" id="KW-1185">Reference proteome</keyword>
<dbReference type="Proteomes" id="UP000694392">
    <property type="component" value="Unplaced"/>
</dbReference>
<organism evidence="1 2">
    <name type="scientific">Sphenodon punctatus</name>
    <name type="common">Tuatara</name>
    <name type="synonym">Hatteria punctata</name>
    <dbReference type="NCBI Taxonomy" id="8508"/>
    <lineage>
        <taxon>Eukaryota</taxon>
        <taxon>Metazoa</taxon>
        <taxon>Chordata</taxon>
        <taxon>Craniata</taxon>
        <taxon>Vertebrata</taxon>
        <taxon>Euteleostomi</taxon>
        <taxon>Lepidosauria</taxon>
        <taxon>Sphenodontia</taxon>
        <taxon>Sphenodontidae</taxon>
        <taxon>Sphenodon</taxon>
    </lineage>
</organism>
<name>A0A8D0GSI0_SPHPU</name>
<reference evidence="1" key="1">
    <citation type="submission" date="2025-08" db="UniProtKB">
        <authorList>
            <consortium name="Ensembl"/>
        </authorList>
    </citation>
    <scope>IDENTIFICATION</scope>
</reference>